<reference evidence="4" key="1">
    <citation type="journal article" date="2019" name="Int. J. Syst. Evol. Microbiol.">
        <title>The Global Catalogue of Microorganisms (GCM) 10K type strain sequencing project: providing services to taxonomists for standard genome sequencing and annotation.</title>
        <authorList>
            <consortium name="The Broad Institute Genomics Platform"/>
            <consortium name="The Broad Institute Genome Sequencing Center for Infectious Disease"/>
            <person name="Wu L."/>
            <person name="Ma J."/>
        </authorList>
    </citation>
    <scope>NUCLEOTIDE SEQUENCE [LARGE SCALE GENOMIC DNA]</scope>
    <source>
        <strain evidence="4">NCAIM B.01391</strain>
    </source>
</reference>
<dbReference type="InterPro" id="IPR011990">
    <property type="entry name" value="TPR-like_helical_dom_sf"/>
</dbReference>
<sequence>MTEGVAGRDGSGTIAPEEIRAQLDRVLASDIFRSAPQLTAFLSYVVEQALAGRSGELKGYTIAVEAFGRPAEFDPQSDPIVRVEAGRLRKALHLYFAAEGVRDPVRITIPVGAYVPSFTRSDFPGPDAASPAAEPATPLPPAAGRPRFWAYTVLLLALPALIAFAVWRLAGPRPEPGVGTPSAGMHAPRPAATPAAPDQLASAQPAEPVAAPASLPVIAVVIAGDIVDPAVEDAARLFMRHLVDTMARFDDLLVVKTPGMALRPEEGADYVLTLNTARAGDKVEGFARLSAAKEGRVVWTTSGERSLAAVSDGIELRKLAQRVAIRLAQPYGILHADFRLATLPPGVTCIYQALNFRRHMKEDEHLAARNCLDSLVARDSDFHPAWSHLALLTADEYASGLNPRPGSALDRALAAAVNAVRLAPASARAHQALMEAQFLRGMTEEALKSGREALTRNPYDPDIMADLGARYVQLGRASEGLPLLERAAALSNGRPSWYDVFLYFAAYLSGATKLADNQAALLKGEETPLALVARAVASAAAGDRLELEETQRLLGQAEPLFALDGRLYLTRKGFSPVVVDRILAAIGEAGLQPR</sequence>
<keyword evidence="2" id="KW-1133">Transmembrane helix</keyword>
<organism evidence="3 4">
    <name type="scientific">Bosea eneae</name>
    <dbReference type="NCBI Taxonomy" id="151454"/>
    <lineage>
        <taxon>Bacteria</taxon>
        <taxon>Pseudomonadati</taxon>
        <taxon>Pseudomonadota</taxon>
        <taxon>Alphaproteobacteria</taxon>
        <taxon>Hyphomicrobiales</taxon>
        <taxon>Boseaceae</taxon>
        <taxon>Bosea</taxon>
    </lineage>
</organism>
<evidence type="ECO:0000256" key="2">
    <source>
        <dbReference type="SAM" id="Phobius"/>
    </source>
</evidence>
<comment type="caution">
    <text evidence="3">The sequence shown here is derived from an EMBL/GenBank/DDBJ whole genome shotgun (WGS) entry which is preliminary data.</text>
</comment>
<feature type="region of interest" description="Disordered" evidence="1">
    <location>
        <begin position="176"/>
        <end position="205"/>
    </location>
</feature>
<dbReference type="RefSeq" id="WP_377796773.1">
    <property type="nucleotide sequence ID" value="NZ_JBHSLW010000008.1"/>
</dbReference>
<gene>
    <name evidence="3" type="ORF">ACFPOB_06250</name>
</gene>
<dbReference type="Proteomes" id="UP001596053">
    <property type="component" value="Unassembled WGS sequence"/>
</dbReference>
<dbReference type="EMBL" id="JBHSLW010000008">
    <property type="protein sequence ID" value="MFC5419165.1"/>
    <property type="molecule type" value="Genomic_DNA"/>
</dbReference>
<feature type="transmembrane region" description="Helical" evidence="2">
    <location>
        <begin position="148"/>
        <end position="167"/>
    </location>
</feature>
<dbReference type="SUPFAM" id="SSF48452">
    <property type="entry name" value="TPR-like"/>
    <property type="match status" value="1"/>
</dbReference>
<name>A0ABW0IPL9_9HYPH</name>
<accession>A0ABW0IPL9</accession>
<evidence type="ECO:0000313" key="4">
    <source>
        <dbReference type="Proteomes" id="UP001596053"/>
    </source>
</evidence>
<evidence type="ECO:0008006" key="5">
    <source>
        <dbReference type="Google" id="ProtNLM"/>
    </source>
</evidence>
<keyword evidence="2" id="KW-0472">Membrane</keyword>
<dbReference type="Gene3D" id="1.25.40.10">
    <property type="entry name" value="Tetratricopeptide repeat domain"/>
    <property type="match status" value="1"/>
</dbReference>
<keyword evidence="2" id="KW-0812">Transmembrane</keyword>
<evidence type="ECO:0000256" key="1">
    <source>
        <dbReference type="SAM" id="MobiDB-lite"/>
    </source>
</evidence>
<evidence type="ECO:0000313" key="3">
    <source>
        <dbReference type="EMBL" id="MFC5419165.1"/>
    </source>
</evidence>
<feature type="compositionally biased region" description="Low complexity" evidence="1">
    <location>
        <begin position="187"/>
        <end position="197"/>
    </location>
</feature>
<proteinExistence type="predicted"/>
<protein>
    <recommendedName>
        <fullName evidence="5">Adenylate cyclase</fullName>
    </recommendedName>
</protein>
<keyword evidence="4" id="KW-1185">Reference proteome</keyword>